<gene>
    <name evidence="1" type="ORF">BpHYR1_022040</name>
</gene>
<sequence length="90" mass="10690">MRDFEILIIKINPIIFKISICDVLRDIVREKIQKLSLKISYCRDFFTALCNAIFGECFDNKFGDKLLNTYGLRNLHKRKEKIFYRILAAI</sequence>
<comment type="caution">
    <text evidence="1">The sequence shown here is derived from an EMBL/GenBank/DDBJ whole genome shotgun (WGS) entry which is preliminary data.</text>
</comment>
<proteinExistence type="predicted"/>
<dbReference type="Proteomes" id="UP000276133">
    <property type="component" value="Unassembled WGS sequence"/>
</dbReference>
<dbReference type="EMBL" id="REGN01001677">
    <property type="protein sequence ID" value="RNA33170.1"/>
    <property type="molecule type" value="Genomic_DNA"/>
</dbReference>
<organism evidence="1 2">
    <name type="scientific">Brachionus plicatilis</name>
    <name type="common">Marine rotifer</name>
    <name type="synonym">Brachionus muelleri</name>
    <dbReference type="NCBI Taxonomy" id="10195"/>
    <lineage>
        <taxon>Eukaryota</taxon>
        <taxon>Metazoa</taxon>
        <taxon>Spiralia</taxon>
        <taxon>Gnathifera</taxon>
        <taxon>Rotifera</taxon>
        <taxon>Eurotatoria</taxon>
        <taxon>Monogononta</taxon>
        <taxon>Pseudotrocha</taxon>
        <taxon>Ploima</taxon>
        <taxon>Brachionidae</taxon>
        <taxon>Brachionus</taxon>
    </lineage>
</organism>
<protein>
    <submittedName>
        <fullName evidence="1">Uncharacterized protein</fullName>
    </submittedName>
</protein>
<reference evidence="1 2" key="1">
    <citation type="journal article" date="2018" name="Sci. Rep.">
        <title>Genomic signatures of local adaptation to the degree of environmental predictability in rotifers.</title>
        <authorList>
            <person name="Franch-Gras L."/>
            <person name="Hahn C."/>
            <person name="Garcia-Roger E.M."/>
            <person name="Carmona M.J."/>
            <person name="Serra M."/>
            <person name="Gomez A."/>
        </authorList>
    </citation>
    <scope>NUCLEOTIDE SEQUENCE [LARGE SCALE GENOMIC DNA]</scope>
    <source>
        <strain evidence="1">HYR1</strain>
    </source>
</reference>
<evidence type="ECO:0000313" key="2">
    <source>
        <dbReference type="Proteomes" id="UP000276133"/>
    </source>
</evidence>
<name>A0A3M7SCD6_BRAPC</name>
<evidence type="ECO:0000313" key="1">
    <source>
        <dbReference type="EMBL" id="RNA33170.1"/>
    </source>
</evidence>
<keyword evidence="2" id="KW-1185">Reference proteome</keyword>
<accession>A0A3M7SCD6</accession>
<dbReference type="AlphaFoldDB" id="A0A3M7SCD6"/>